<keyword evidence="4 7" id="KW-0267">Excision nuclease</keyword>
<dbReference type="GO" id="GO:0003677">
    <property type="term" value="F:DNA binding"/>
    <property type="evidence" value="ECO:0007669"/>
    <property type="project" value="UniProtKB-UniRule"/>
</dbReference>
<evidence type="ECO:0000256" key="6">
    <source>
        <dbReference type="ARBA" id="ARBA00023236"/>
    </source>
</evidence>
<dbReference type="Pfam" id="PF02151">
    <property type="entry name" value="UVR"/>
    <property type="match status" value="1"/>
</dbReference>
<dbReference type="Pfam" id="PF22920">
    <property type="entry name" value="UvrC_RNaseH"/>
    <property type="match status" value="1"/>
</dbReference>
<dbReference type="InterPro" id="IPR035901">
    <property type="entry name" value="GIY-YIG_endonuc_sf"/>
</dbReference>
<dbReference type="NCBIfam" id="TIGR00194">
    <property type="entry name" value="uvrC"/>
    <property type="match status" value="1"/>
</dbReference>
<feature type="domain" description="GIY-YIG" evidence="10">
    <location>
        <begin position="13"/>
        <end position="92"/>
    </location>
</feature>
<dbReference type="Gene3D" id="1.10.150.20">
    <property type="entry name" value="5' to 3' exonuclease, C-terminal subdomain"/>
    <property type="match status" value="1"/>
</dbReference>
<evidence type="ECO:0000259" key="11">
    <source>
        <dbReference type="PROSITE" id="PS50165"/>
    </source>
</evidence>
<evidence type="ECO:0000256" key="4">
    <source>
        <dbReference type="ARBA" id="ARBA00022881"/>
    </source>
</evidence>
<gene>
    <name evidence="7 12" type="primary">uvrC</name>
    <name evidence="12" type="ORF">HVS_13115</name>
</gene>
<reference evidence="12 13" key="1">
    <citation type="submission" date="2017-12" db="EMBL/GenBank/DDBJ databases">
        <title>Complete genome sequence of Herbivorax saccincola GGR1, a novel Cellulosome-producing hydrolytic bacterium in a thermophilic biogas plant, established by Illumina and Nanopore MinION sequencing.</title>
        <authorList>
            <person name="Pechtl A."/>
            <person name="Ruckert C."/>
            <person name="Koeck D.E."/>
            <person name="Maus I."/>
            <person name="Winkler A."/>
            <person name="Kalinowski J."/>
            <person name="Puhler A."/>
            <person name="Schwarz W.W."/>
            <person name="Zverlov V.V."/>
            <person name="Schluter A."/>
            <person name="Liebl W."/>
        </authorList>
    </citation>
    <scope>NUCLEOTIDE SEQUENCE [LARGE SCALE GENOMIC DNA]</scope>
    <source>
        <strain evidence="13">SR1</strain>
    </source>
</reference>
<feature type="coiled-coil region" evidence="8">
    <location>
        <begin position="200"/>
        <end position="227"/>
    </location>
</feature>
<dbReference type="SMART" id="SM00465">
    <property type="entry name" value="GIYc"/>
    <property type="match status" value="1"/>
</dbReference>
<comment type="subcellular location">
    <subcellularLocation>
        <location evidence="7">Cytoplasm</location>
    </subcellularLocation>
</comment>
<dbReference type="NCBIfam" id="NF001824">
    <property type="entry name" value="PRK00558.1-5"/>
    <property type="match status" value="1"/>
</dbReference>
<dbReference type="CDD" id="cd10434">
    <property type="entry name" value="GIY-YIG_UvrC_Cho"/>
    <property type="match status" value="1"/>
</dbReference>
<dbReference type="KEGG" id="hsc:HVS_13115"/>
<sequence length="615" mass="71310">MFNIAEELKKLPEKPGVYIMKNKPGEIIYVGKAVVLKNRVRQYFNSHSNQNPKVQAMISQIHEFEYIVTDTEIEALILECNLIKKHKPKYNIMLKDDKNYPFIKVTMKEDYPRVVITRKIEKDGAKYFGPFTSAGAVKETVDIIKKIFPIKSCNKVFKDNKGKDRPCLNYHIHQCLGPCQGNVSREEYREIISDVVKFLDGNQQDLIEKLEKEMDEASQNMEFEKAARIRDKIISLRHITQKQKIVSADMEDQDVIAFARDQIDSCIQIFFIRKGKIIGRKHFIFEGVGHLTDGELMTSFIEQFYSSTEYVPKEIVIQVDIEERDIIEKWLLEKRTSKVYIKVPKRGEKLRLIEMVAENAGICLENFKERVKNERKIAKEGLEKITAVLGLKKHPERIEAYDISNLGSSEIVASMVVFEKGLPSKSEYRRFKIKSVDVQNDYGSMQEAIFRRFMRAKKHKDGEKEDKGFGKLPDIIMVDGGIGHVNSVYDVLKELQFENIPVIGMVKDKKHRTRGLVGKDFEFELSRDLLLLRFITSIQDEAHRFALEYSKRLRKKRYSGSVLDNIEGIGQKRKQALIRHFGSIKKIRSASVSQLSEVKGISKELANNIYEYFRQ</sequence>
<dbReference type="GO" id="GO:0009380">
    <property type="term" value="C:excinuclease repair complex"/>
    <property type="evidence" value="ECO:0007669"/>
    <property type="project" value="InterPro"/>
</dbReference>
<evidence type="ECO:0000259" key="10">
    <source>
        <dbReference type="PROSITE" id="PS50164"/>
    </source>
</evidence>
<dbReference type="GO" id="GO:0005737">
    <property type="term" value="C:cytoplasm"/>
    <property type="evidence" value="ECO:0007669"/>
    <property type="project" value="UniProtKB-SubCell"/>
</dbReference>
<comment type="function">
    <text evidence="7">The UvrABC repair system catalyzes the recognition and processing of DNA lesions. UvrC both incises the 5' and 3' sides of the lesion. The N-terminal half is responsible for the 3' incision and the C-terminal half is responsible for the 5' incision.</text>
</comment>
<keyword evidence="1 7" id="KW-0963">Cytoplasm</keyword>
<dbReference type="Pfam" id="PF14520">
    <property type="entry name" value="HHH_5"/>
    <property type="match status" value="1"/>
</dbReference>
<evidence type="ECO:0000256" key="3">
    <source>
        <dbReference type="ARBA" id="ARBA00022769"/>
    </source>
</evidence>
<dbReference type="SMART" id="SM00278">
    <property type="entry name" value="HhH1"/>
    <property type="match status" value="2"/>
</dbReference>
<evidence type="ECO:0000256" key="2">
    <source>
        <dbReference type="ARBA" id="ARBA00022763"/>
    </source>
</evidence>
<dbReference type="HAMAP" id="MF_00203">
    <property type="entry name" value="UvrC"/>
    <property type="match status" value="1"/>
</dbReference>
<protein>
    <recommendedName>
        <fullName evidence="7">UvrABC system protein C</fullName>
        <shortName evidence="7">Protein UvrC</shortName>
    </recommendedName>
    <alternativeName>
        <fullName evidence="7">Excinuclease ABC subunit C</fullName>
    </alternativeName>
</protein>
<dbReference type="Pfam" id="PF01541">
    <property type="entry name" value="GIY-YIG"/>
    <property type="match status" value="1"/>
</dbReference>
<keyword evidence="3 7" id="KW-0228">DNA excision</keyword>
<dbReference type="InterPro" id="IPR050066">
    <property type="entry name" value="UvrABC_protein_C"/>
</dbReference>
<dbReference type="InterPro" id="IPR047296">
    <property type="entry name" value="GIY-YIG_UvrC_Cho"/>
</dbReference>
<dbReference type="InterPro" id="IPR004791">
    <property type="entry name" value="UvrC"/>
</dbReference>
<evidence type="ECO:0000259" key="9">
    <source>
        <dbReference type="PROSITE" id="PS50151"/>
    </source>
</evidence>
<evidence type="ECO:0000256" key="1">
    <source>
        <dbReference type="ARBA" id="ARBA00022490"/>
    </source>
</evidence>
<dbReference type="SUPFAM" id="SSF47781">
    <property type="entry name" value="RuvA domain 2-like"/>
    <property type="match status" value="1"/>
</dbReference>
<evidence type="ECO:0000256" key="7">
    <source>
        <dbReference type="HAMAP-Rule" id="MF_00203"/>
    </source>
</evidence>
<evidence type="ECO:0000313" key="12">
    <source>
        <dbReference type="EMBL" id="AUG58493.1"/>
    </source>
</evidence>
<dbReference type="AlphaFoldDB" id="A0A2K9EKG6"/>
<dbReference type="PROSITE" id="PS50164">
    <property type="entry name" value="GIY_YIG"/>
    <property type="match status" value="1"/>
</dbReference>
<dbReference type="PROSITE" id="PS50151">
    <property type="entry name" value="UVR"/>
    <property type="match status" value="1"/>
</dbReference>
<comment type="similarity">
    <text evidence="7">Belongs to the UvrC family.</text>
</comment>
<dbReference type="PROSITE" id="PS50165">
    <property type="entry name" value="UVRC"/>
    <property type="match status" value="1"/>
</dbReference>
<dbReference type="InterPro" id="IPR001162">
    <property type="entry name" value="UvrC_RNase_H_dom"/>
</dbReference>
<dbReference type="PANTHER" id="PTHR30562">
    <property type="entry name" value="UVRC/OXIDOREDUCTASE"/>
    <property type="match status" value="1"/>
</dbReference>
<dbReference type="Proteomes" id="UP000233534">
    <property type="component" value="Chromosome"/>
</dbReference>
<keyword evidence="5 7" id="KW-0234">DNA repair</keyword>
<feature type="domain" description="UVR" evidence="9">
    <location>
        <begin position="204"/>
        <end position="239"/>
    </location>
</feature>
<dbReference type="InterPro" id="IPR036876">
    <property type="entry name" value="UVR_dom_sf"/>
</dbReference>
<evidence type="ECO:0000256" key="5">
    <source>
        <dbReference type="ARBA" id="ARBA00023204"/>
    </source>
</evidence>
<dbReference type="SUPFAM" id="SSF46600">
    <property type="entry name" value="C-terminal UvrC-binding domain of UvrB"/>
    <property type="match status" value="1"/>
</dbReference>
<dbReference type="InterPro" id="IPR000305">
    <property type="entry name" value="GIY-YIG_endonuc"/>
</dbReference>
<dbReference type="FunFam" id="3.40.1440.10:FF:000001">
    <property type="entry name" value="UvrABC system protein C"/>
    <property type="match status" value="1"/>
</dbReference>
<dbReference type="EMBL" id="CP025197">
    <property type="protein sequence ID" value="AUG58493.1"/>
    <property type="molecule type" value="Genomic_DNA"/>
</dbReference>
<dbReference type="Gene3D" id="3.30.420.340">
    <property type="entry name" value="UvrC, RNAse H endonuclease domain"/>
    <property type="match status" value="1"/>
</dbReference>
<accession>A0A2K9EKG6</accession>
<dbReference type="InterPro" id="IPR001943">
    <property type="entry name" value="UVR_dom"/>
</dbReference>
<keyword evidence="6 7" id="KW-0742">SOS response</keyword>
<dbReference type="InterPro" id="IPR003583">
    <property type="entry name" value="Hlx-hairpin-Hlx_DNA-bd_motif"/>
</dbReference>
<evidence type="ECO:0000313" key="13">
    <source>
        <dbReference type="Proteomes" id="UP000233534"/>
    </source>
</evidence>
<keyword evidence="8" id="KW-0175">Coiled coil</keyword>
<evidence type="ECO:0000256" key="8">
    <source>
        <dbReference type="SAM" id="Coils"/>
    </source>
</evidence>
<comment type="subunit">
    <text evidence="7">Interacts with UvrB in an incision complex.</text>
</comment>
<dbReference type="SUPFAM" id="SSF82771">
    <property type="entry name" value="GIY-YIG endonuclease"/>
    <property type="match status" value="1"/>
</dbReference>
<dbReference type="RefSeq" id="WP_101302999.1">
    <property type="nucleotide sequence ID" value="NZ_CP025197.1"/>
</dbReference>
<keyword evidence="13" id="KW-1185">Reference proteome</keyword>
<keyword evidence="2 7" id="KW-0227">DNA damage</keyword>
<feature type="domain" description="UvrC family homology region profile" evidence="11">
    <location>
        <begin position="255"/>
        <end position="492"/>
    </location>
</feature>
<dbReference type="InterPro" id="IPR010994">
    <property type="entry name" value="RuvA_2-like"/>
</dbReference>
<dbReference type="GO" id="GO:0009432">
    <property type="term" value="P:SOS response"/>
    <property type="evidence" value="ECO:0007669"/>
    <property type="project" value="UniProtKB-UniRule"/>
</dbReference>
<dbReference type="Pfam" id="PF08459">
    <property type="entry name" value="UvrC_RNaseH_dom"/>
    <property type="match status" value="1"/>
</dbReference>
<proteinExistence type="inferred from homology"/>
<organism evidence="12 13">
    <name type="scientific">Acetivibrio saccincola</name>
    <dbReference type="NCBI Taxonomy" id="1677857"/>
    <lineage>
        <taxon>Bacteria</taxon>
        <taxon>Bacillati</taxon>
        <taxon>Bacillota</taxon>
        <taxon>Clostridia</taxon>
        <taxon>Eubacteriales</taxon>
        <taxon>Oscillospiraceae</taxon>
        <taxon>Acetivibrio</taxon>
    </lineage>
</organism>
<dbReference type="InterPro" id="IPR038476">
    <property type="entry name" value="UvrC_RNase_H_dom_sf"/>
</dbReference>
<name>A0A2K9EKG6_9FIRM</name>
<dbReference type="GO" id="GO:0009381">
    <property type="term" value="F:excinuclease ABC activity"/>
    <property type="evidence" value="ECO:0007669"/>
    <property type="project" value="UniProtKB-UniRule"/>
</dbReference>
<dbReference type="GO" id="GO:0006289">
    <property type="term" value="P:nucleotide-excision repair"/>
    <property type="evidence" value="ECO:0007669"/>
    <property type="project" value="UniProtKB-UniRule"/>
</dbReference>
<dbReference type="Gene3D" id="3.40.1440.10">
    <property type="entry name" value="GIY-YIG endonuclease"/>
    <property type="match status" value="1"/>
</dbReference>
<dbReference type="PANTHER" id="PTHR30562:SF1">
    <property type="entry name" value="UVRABC SYSTEM PROTEIN C"/>
    <property type="match status" value="1"/>
</dbReference>
<dbReference type="Gene3D" id="4.10.860.10">
    <property type="entry name" value="UVR domain"/>
    <property type="match status" value="1"/>
</dbReference>